<dbReference type="Proteomes" id="UP000054350">
    <property type="component" value="Unassembled WGS sequence"/>
</dbReference>
<protein>
    <recommendedName>
        <fullName evidence="2">Tyrosine specific protein phosphatases domain-containing protein</fullName>
    </recommendedName>
</protein>
<dbReference type="Pfam" id="PF00102">
    <property type="entry name" value="Y_phosphatase"/>
    <property type="match status" value="1"/>
</dbReference>
<feature type="domain" description="Tyrosine specific protein phosphatases" evidence="2">
    <location>
        <begin position="105"/>
        <end position="177"/>
    </location>
</feature>
<dbReference type="OrthoDB" id="8048523at2759"/>
<organism evidence="3 4">
    <name type="scientific">Allomyces macrogynus (strain ATCC 38327)</name>
    <name type="common">Allomyces javanicus var. macrogynus</name>
    <dbReference type="NCBI Taxonomy" id="578462"/>
    <lineage>
        <taxon>Eukaryota</taxon>
        <taxon>Fungi</taxon>
        <taxon>Fungi incertae sedis</taxon>
        <taxon>Blastocladiomycota</taxon>
        <taxon>Blastocladiomycetes</taxon>
        <taxon>Blastocladiales</taxon>
        <taxon>Blastocladiaceae</taxon>
        <taxon>Allomyces</taxon>
    </lineage>
</organism>
<sequence length="244" mass="25505">MAAPSPPPATTRAYRVSNVLAPPTRPASLRLLLSDAPDAATLDDWVVAVNRATAAANAPPVRHLVRLCAADDASYDAQAPALADIEVHDGIKFADGGTPSKDQVAAWLAFLRKVMAESARNGETVAPTIAVHCVSGIGRAPLLVALAYVESGVDPLEAIAAVRAQRRGAFNTTQVRFLADYKGRKALLLKDKDLDRIAAEPDAADRAGGEKSAGPGSKMRQWLKGALRRKPSKTSVASKGGEGG</sequence>
<feature type="region of interest" description="Disordered" evidence="1">
    <location>
        <begin position="200"/>
        <end position="244"/>
    </location>
</feature>
<dbReference type="Gene3D" id="3.90.190.10">
    <property type="entry name" value="Protein tyrosine phosphatase superfamily"/>
    <property type="match status" value="1"/>
</dbReference>
<dbReference type="EMBL" id="GG745340">
    <property type="protein sequence ID" value="KNE62697.1"/>
    <property type="molecule type" value="Genomic_DNA"/>
</dbReference>
<dbReference type="SUPFAM" id="SSF52799">
    <property type="entry name" value="(Phosphotyrosine protein) phosphatases II"/>
    <property type="match status" value="1"/>
</dbReference>
<dbReference type="InterPro" id="IPR029021">
    <property type="entry name" value="Prot-tyrosine_phosphatase-like"/>
</dbReference>
<dbReference type="VEuPathDB" id="FungiDB:AMAG_07886"/>
<dbReference type="PROSITE" id="PS50056">
    <property type="entry name" value="TYR_PHOSPHATASE_2"/>
    <property type="match status" value="1"/>
</dbReference>
<dbReference type="InterPro" id="IPR000242">
    <property type="entry name" value="PTP_cat"/>
</dbReference>
<dbReference type="GO" id="GO:0004725">
    <property type="term" value="F:protein tyrosine phosphatase activity"/>
    <property type="evidence" value="ECO:0007669"/>
    <property type="project" value="InterPro"/>
</dbReference>
<feature type="compositionally biased region" description="Basic and acidic residues" evidence="1">
    <location>
        <begin position="200"/>
        <end position="209"/>
    </location>
</feature>
<dbReference type="InterPro" id="IPR050561">
    <property type="entry name" value="PTP"/>
</dbReference>
<dbReference type="STRING" id="578462.A0A0L0SJN1"/>
<dbReference type="InterPro" id="IPR000387">
    <property type="entry name" value="Tyr_Pase_dom"/>
</dbReference>
<proteinExistence type="predicted"/>
<reference evidence="4" key="2">
    <citation type="submission" date="2009-11" db="EMBL/GenBank/DDBJ databases">
        <title>The Genome Sequence of Allomyces macrogynus strain ATCC 38327.</title>
        <authorList>
            <consortium name="The Broad Institute Genome Sequencing Platform"/>
            <person name="Russ C."/>
            <person name="Cuomo C."/>
            <person name="Shea T."/>
            <person name="Young S.K."/>
            <person name="Zeng Q."/>
            <person name="Koehrsen M."/>
            <person name="Haas B."/>
            <person name="Borodovsky M."/>
            <person name="Guigo R."/>
            <person name="Alvarado L."/>
            <person name="Berlin A."/>
            <person name="Borenstein D."/>
            <person name="Chen Z."/>
            <person name="Engels R."/>
            <person name="Freedman E."/>
            <person name="Gellesch M."/>
            <person name="Goldberg J."/>
            <person name="Griggs A."/>
            <person name="Gujja S."/>
            <person name="Heiman D."/>
            <person name="Hepburn T."/>
            <person name="Howarth C."/>
            <person name="Jen D."/>
            <person name="Larson L."/>
            <person name="Lewis B."/>
            <person name="Mehta T."/>
            <person name="Park D."/>
            <person name="Pearson M."/>
            <person name="Roberts A."/>
            <person name="Saif S."/>
            <person name="Shenoy N."/>
            <person name="Sisk P."/>
            <person name="Stolte C."/>
            <person name="Sykes S."/>
            <person name="Walk T."/>
            <person name="White J."/>
            <person name="Yandava C."/>
            <person name="Burger G."/>
            <person name="Gray M.W."/>
            <person name="Holland P.W.H."/>
            <person name="King N."/>
            <person name="Lang F.B.F."/>
            <person name="Roger A.J."/>
            <person name="Ruiz-Trillo I."/>
            <person name="Lander E."/>
            <person name="Nusbaum C."/>
        </authorList>
    </citation>
    <scope>NUCLEOTIDE SEQUENCE [LARGE SCALE GENOMIC DNA]</scope>
    <source>
        <strain evidence="4">ATCC 38327</strain>
    </source>
</reference>
<dbReference type="InterPro" id="IPR003595">
    <property type="entry name" value="Tyr_Pase_cat"/>
</dbReference>
<gene>
    <name evidence="3" type="ORF">AMAG_07886</name>
</gene>
<accession>A0A0L0SJN1</accession>
<name>A0A0L0SJN1_ALLM3</name>
<dbReference type="EMBL" id="GG745340">
    <property type="protein sequence ID" value="KNE62696.1"/>
    <property type="molecule type" value="Genomic_DNA"/>
</dbReference>
<dbReference type="eggNOG" id="KOG2836">
    <property type="taxonomic scope" value="Eukaryota"/>
</dbReference>
<dbReference type="PANTHER" id="PTHR23339">
    <property type="entry name" value="TYROSINE SPECIFIC PROTEIN PHOSPHATASE AND DUAL SPECIFICITY PROTEIN PHOSPHATASE"/>
    <property type="match status" value="1"/>
</dbReference>
<evidence type="ECO:0000313" key="3">
    <source>
        <dbReference type="EMBL" id="KNE62696.1"/>
    </source>
</evidence>
<evidence type="ECO:0000313" key="4">
    <source>
        <dbReference type="Proteomes" id="UP000054350"/>
    </source>
</evidence>
<evidence type="ECO:0000259" key="2">
    <source>
        <dbReference type="PROSITE" id="PS50056"/>
    </source>
</evidence>
<keyword evidence="4" id="KW-1185">Reference proteome</keyword>
<reference evidence="3 4" key="1">
    <citation type="submission" date="2009-11" db="EMBL/GenBank/DDBJ databases">
        <title>Annotation of Allomyces macrogynus ATCC 38327.</title>
        <authorList>
            <consortium name="The Broad Institute Genome Sequencing Platform"/>
            <person name="Russ C."/>
            <person name="Cuomo C."/>
            <person name="Burger G."/>
            <person name="Gray M.W."/>
            <person name="Holland P.W.H."/>
            <person name="King N."/>
            <person name="Lang F.B.F."/>
            <person name="Roger A.J."/>
            <person name="Ruiz-Trillo I."/>
            <person name="Young S.K."/>
            <person name="Zeng Q."/>
            <person name="Gargeya S."/>
            <person name="Fitzgerald M."/>
            <person name="Haas B."/>
            <person name="Abouelleil A."/>
            <person name="Alvarado L."/>
            <person name="Arachchi H.M."/>
            <person name="Berlin A."/>
            <person name="Chapman S.B."/>
            <person name="Gearin G."/>
            <person name="Goldberg J."/>
            <person name="Griggs A."/>
            <person name="Gujja S."/>
            <person name="Hansen M."/>
            <person name="Heiman D."/>
            <person name="Howarth C."/>
            <person name="Larimer J."/>
            <person name="Lui A."/>
            <person name="MacDonald P.J.P."/>
            <person name="McCowen C."/>
            <person name="Montmayeur A."/>
            <person name="Murphy C."/>
            <person name="Neiman D."/>
            <person name="Pearson M."/>
            <person name="Priest M."/>
            <person name="Roberts A."/>
            <person name="Saif S."/>
            <person name="Shea T."/>
            <person name="Sisk P."/>
            <person name="Stolte C."/>
            <person name="Sykes S."/>
            <person name="Wortman J."/>
            <person name="Nusbaum C."/>
            <person name="Birren B."/>
        </authorList>
    </citation>
    <scope>NUCLEOTIDE SEQUENCE [LARGE SCALE GENOMIC DNA]</scope>
    <source>
        <strain evidence="3 4">ATCC 38327</strain>
    </source>
</reference>
<dbReference type="AlphaFoldDB" id="A0A0L0SJN1"/>
<dbReference type="SMART" id="SM00404">
    <property type="entry name" value="PTPc_motif"/>
    <property type="match status" value="1"/>
</dbReference>
<evidence type="ECO:0000256" key="1">
    <source>
        <dbReference type="SAM" id="MobiDB-lite"/>
    </source>
</evidence>